<organism evidence="2 3">
    <name type="scientific">Candidatus Doudnabacteria bacterium RIFCSPHIGHO2_01_FULL_41_86</name>
    <dbReference type="NCBI Taxonomy" id="1817821"/>
    <lineage>
        <taxon>Bacteria</taxon>
        <taxon>Candidatus Doudnaibacteriota</taxon>
    </lineage>
</organism>
<name>A0A1F5N8M2_9BACT</name>
<feature type="compositionally biased region" description="Basic residues" evidence="1">
    <location>
        <begin position="92"/>
        <end position="108"/>
    </location>
</feature>
<evidence type="ECO:0000313" key="3">
    <source>
        <dbReference type="Proteomes" id="UP000177610"/>
    </source>
</evidence>
<dbReference type="EMBL" id="MFEH01000002">
    <property type="protein sequence ID" value="OGE74041.1"/>
    <property type="molecule type" value="Genomic_DNA"/>
</dbReference>
<protein>
    <submittedName>
        <fullName evidence="2">Uncharacterized protein</fullName>
    </submittedName>
</protein>
<feature type="region of interest" description="Disordered" evidence="1">
    <location>
        <begin position="86"/>
        <end position="108"/>
    </location>
</feature>
<evidence type="ECO:0000256" key="1">
    <source>
        <dbReference type="SAM" id="MobiDB-lite"/>
    </source>
</evidence>
<accession>A0A1F5N8M2</accession>
<dbReference type="AlphaFoldDB" id="A0A1F5N8M2"/>
<dbReference type="STRING" id="1817821.A2717_00715"/>
<dbReference type="Proteomes" id="UP000177610">
    <property type="component" value="Unassembled WGS sequence"/>
</dbReference>
<comment type="caution">
    <text evidence="2">The sequence shown here is derived from an EMBL/GenBank/DDBJ whole genome shotgun (WGS) entry which is preliminary data.</text>
</comment>
<evidence type="ECO:0000313" key="2">
    <source>
        <dbReference type="EMBL" id="OGE74041.1"/>
    </source>
</evidence>
<reference evidence="2 3" key="1">
    <citation type="journal article" date="2016" name="Nat. Commun.">
        <title>Thousands of microbial genomes shed light on interconnected biogeochemical processes in an aquifer system.</title>
        <authorList>
            <person name="Anantharaman K."/>
            <person name="Brown C.T."/>
            <person name="Hug L.A."/>
            <person name="Sharon I."/>
            <person name="Castelle C.J."/>
            <person name="Probst A.J."/>
            <person name="Thomas B.C."/>
            <person name="Singh A."/>
            <person name="Wilkins M.J."/>
            <person name="Karaoz U."/>
            <person name="Brodie E.L."/>
            <person name="Williams K.H."/>
            <person name="Hubbard S.S."/>
            <person name="Banfield J.F."/>
        </authorList>
    </citation>
    <scope>NUCLEOTIDE SEQUENCE [LARGE SCALE GENOMIC DNA]</scope>
</reference>
<gene>
    <name evidence="2" type="ORF">A2717_00715</name>
</gene>
<sequence length="108" mass="12888">MYQKASFFCQRMLYFITVGFAWRVDMPITWINAGQGNKTSGDEKQRFRIQKVSHGWYTLIDKQGSPRSNSNPHLLMREAEEILNRDRERANRVRSKTKLTKKPKRRVR</sequence>
<proteinExistence type="predicted"/>